<dbReference type="Proteomes" id="UP001280121">
    <property type="component" value="Unassembled WGS sequence"/>
</dbReference>
<sequence length="149" mass="16818">MEFLLLTKKGKKNHEEIRTFQISSTSLMEPMEAPSRGIAPSRWNPSILTKLSPILKAKGRSSMTCTPPTTPPGDESTPSRRTPTTSQSVGSADFREAHGRIPAIILLSQDNILVFFFSKFLFHSLNFFIVVLLCLVMQEKYIKCIIMHY</sequence>
<evidence type="ECO:0000256" key="2">
    <source>
        <dbReference type="SAM" id="Phobius"/>
    </source>
</evidence>
<keyword evidence="2" id="KW-1133">Transmembrane helix</keyword>
<name>A0AAD9XUU8_9ROSI</name>
<reference evidence="3" key="1">
    <citation type="journal article" date="2023" name="Plant J.">
        <title>Genome sequences and population genomics provide insights into the demographic history, inbreeding, and mutation load of two 'living fossil' tree species of Dipteronia.</title>
        <authorList>
            <person name="Feng Y."/>
            <person name="Comes H.P."/>
            <person name="Chen J."/>
            <person name="Zhu S."/>
            <person name="Lu R."/>
            <person name="Zhang X."/>
            <person name="Li P."/>
            <person name="Qiu J."/>
            <person name="Olsen K.M."/>
            <person name="Qiu Y."/>
        </authorList>
    </citation>
    <scope>NUCLEOTIDE SEQUENCE</scope>
    <source>
        <strain evidence="3">KIB01</strain>
    </source>
</reference>
<evidence type="ECO:0000256" key="1">
    <source>
        <dbReference type="SAM" id="MobiDB-lite"/>
    </source>
</evidence>
<feature type="region of interest" description="Disordered" evidence="1">
    <location>
        <begin position="57"/>
        <end position="93"/>
    </location>
</feature>
<evidence type="ECO:0000313" key="4">
    <source>
        <dbReference type="Proteomes" id="UP001280121"/>
    </source>
</evidence>
<comment type="caution">
    <text evidence="3">The sequence shown here is derived from an EMBL/GenBank/DDBJ whole genome shotgun (WGS) entry which is preliminary data.</text>
</comment>
<feature type="compositionally biased region" description="Low complexity" evidence="1">
    <location>
        <begin position="79"/>
        <end position="88"/>
    </location>
</feature>
<keyword evidence="2" id="KW-0812">Transmembrane</keyword>
<protein>
    <submittedName>
        <fullName evidence="3">Uncharacterized protein</fullName>
    </submittedName>
</protein>
<proteinExistence type="predicted"/>
<gene>
    <name evidence="3" type="ORF">Ddye_004445</name>
</gene>
<keyword evidence="4" id="KW-1185">Reference proteome</keyword>
<feature type="transmembrane region" description="Helical" evidence="2">
    <location>
        <begin position="112"/>
        <end position="137"/>
    </location>
</feature>
<dbReference type="AlphaFoldDB" id="A0AAD9XUU8"/>
<organism evidence="3 4">
    <name type="scientific">Dipteronia dyeriana</name>
    <dbReference type="NCBI Taxonomy" id="168575"/>
    <lineage>
        <taxon>Eukaryota</taxon>
        <taxon>Viridiplantae</taxon>
        <taxon>Streptophyta</taxon>
        <taxon>Embryophyta</taxon>
        <taxon>Tracheophyta</taxon>
        <taxon>Spermatophyta</taxon>
        <taxon>Magnoliopsida</taxon>
        <taxon>eudicotyledons</taxon>
        <taxon>Gunneridae</taxon>
        <taxon>Pentapetalae</taxon>
        <taxon>rosids</taxon>
        <taxon>malvids</taxon>
        <taxon>Sapindales</taxon>
        <taxon>Sapindaceae</taxon>
        <taxon>Hippocastanoideae</taxon>
        <taxon>Acereae</taxon>
        <taxon>Dipteronia</taxon>
    </lineage>
</organism>
<dbReference type="EMBL" id="JANJYI010000001">
    <property type="protein sequence ID" value="KAK2665871.1"/>
    <property type="molecule type" value="Genomic_DNA"/>
</dbReference>
<keyword evidence="2" id="KW-0472">Membrane</keyword>
<accession>A0AAD9XUU8</accession>
<evidence type="ECO:0000313" key="3">
    <source>
        <dbReference type="EMBL" id="KAK2665871.1"/>
    </source>
</evidence>